<feature type="transmembrane region" description="Helical" evidence="1">
    <location>
        <begin position="121"/>
        <end position="146"/>
    </location>
</feature>
<gene>
    <name evidence="2" type="ORF">JL193_08520</name>
</gene>
<dbReference type="EMBL" id="CP071795">
    <property type="protein sequence ID" value="QTD36213.1"/>
    <property type="molecule type" value="Genomic_DNA"/>
</dbReference>
<feature type="transmembrane region" description="Helical" evidence="1">
    <location>
        <begin position="59"/>
        <end position="82"/>
    </location>
</feature>
<evidence type="ECO:0008006" key="4">
    <source>
        <dbReference type="Google" id="ProtNLM"/>
    </source>
</evidence>
<feature type="transmembrane region" description="Helical" evidence="1">
    <location>
        <begin position="35"/>
        <end position="53"/>
    </location>
</feature>
<dbReference type="Proteomes" id="UP000663935">
    <property type="component" value="Chromosome"/>
</dbReference>
<evidence type="ECO:0000256" key="1">
    <source>
        <dbReference type="SAM" id="Phobius"/>
    </source>
</evidence>
<proteinExistence type="predicted"/>
<dbReference type="RefSeq" id="WP_207970405.1">
    <property type="nucleotide sequence ID" value="NZ_CP071795.1"/>
</dbReference>
<keyword evidence="3" id="KW-1185">Reference proteome</keyword>
<keyword evidence="1" id="KW-0812">Transmembrane</keyword>
<keyword evidence="1" id="KW-1133">Transmembrane helix</keyword>
<organism evidence="2 3">
    <name type="scientific">Polaribacter batillariae</name>
    <dbReference type="NCBI Taxonomy" id="2808900"/>
    <lineage>
        <taxon>Bacteria</taxon>
        <taxon>Pseudomonadati</taxon>
        <taxon>Bacteroidota</taxon>
        <taxon>Flavobacteriia</taxon>
        <taxon>Flavobacteriales</taxon>
        <taxon>Flavobacteriaceae</taxon>
    </lineage>
</organism>
<feature type="transmembrane region" description="Helical" evidence="1">
    <location>
        <begin position="243"/>
        <end position="262"/>
    </location>
</feature>
<protein>
    <recommendedName>
        <fullName evidence="4">Oligosaccharide repeat unit polymerase</fullName>
    </recommendedName>
</protein>
<accession>A0ABX7SSB6</accession>
<reference evidence="2 3" key="1">
    <citation type="submission" date="2021-03" db="EMBL/GenBank/DDBJ databases">
        <title>Complete genome of Polaribacter_sp.G4M1.</title>
        <authorList>
            <person name="Jeong S.W."/>
            <person name="Bae J.W."/>
        </authorList>
    </citation>
    <scope>NUCLEOTIDE SEQUENCE [LARGE SCALE GENOMIC DNA]</scope>
    <source>
        <strain evidence="2 3">G4M1</strain>
    </source>
</reference>
<evidence type="ECO:0000313" key="2">
    <source>
        <dbReference type="EMBL" id="QTD36213.1"/>
    </source>
</evidence>
<feature type="transmembrane region" description="Helical" evidence="1">
    <location>
        <begin position="94"/>
        <end position="115"/>
    </location>
</feature>
<sequence>MFADFIYIIFGGYIYIMLSNLISSSKSTKGSLVNFAKWLILVFVLFYFINGSFSENYYFILLSLGYIFLIKKKYWFSAFVLIPFLIQIKDSNRALLICFVTVVIFYFIYKIGLYLKKQDRIFIFTFLFFFLVFFSQELLSILFEIVPKGSGLHFRIKQALDIFNKGIDFNNPQHISIAQRIVEAKVVVSLWLNNIVSFLFGCGLGGVIDGKLFIDPSVTTTALMGSKSIHNIHLLPFALIHKYGLLGLIIFFMLVIDLLNSFRNIFKKNQSIVFIFWNLIFILIFVYSLPAASFLWASPLFWISLSMKRKAIYKKPF</sequence>
<evidence type="ECO:0000313" key="3">
    <source>
        <dbReference type="Proteomes" id="UP000663935"/>
    </source>
</evidence>
<keyword evidence="1" id="KW-0472">Membrane</keyword>
<feature type="transmembrane region" description="Helical" evidence="1">
    <location>
        <begin position="186"/>
        <end position="208"/>
    </location>
</feature>
<feature type="transmembrane region" description="Helical" evidence="1">
    <location>
        <begin position="6"/>
        <end position="23"/>
    </location>
</feature>
<name>A0ABX7SSB6_9FLAO</name>
<feature type="transmembrane region" description="Helical" evidence="1">
    <location>
        <begin position="274"/>
        <end position="297"/>
    </location>
</feature>